<name>A0A484HE50_9BACT</name>
<evidence type="ECO:0000256" key="5">
    <source>
        <dbReference type="ARBA" id="ARBA00023014"/>
    </source>
</evidence>
<dbReference type="InterPro" id="IPR023984">
    <property type="entry name" value="rSAM_ocin_1"/>
</dbReference>
<dbReference type="InterPro" id="IPR006158">
    <property type="entry name" value="Cobalamin-bd"/>
</dbReference>
<dbReference type="InterPro" id="IPR058240">
    <property type="entry name" value="rSAM_sf"/>
</dbReference>
<accession>A0A484HE50</accession>
<dbReference type="PANTHER" id="PTHR43409">
    <property type="entry name" value="ANAEROBIC MAGNESIUM-PROTOPORPHYRIN IX MONOMETHYL ESTER CYCLASE-RELATED"/>
    <property type="match status" value="1"/>
</dbReference>
<dbReference type="AlphaFoldDB" id="A0A484HE50"/>
<dbReference type="GO" id="GO:0046872">
    <property type="term" value="F:metal ion binding"/>
    <property type="evidence" value="ECO:0007669"/>
    <property type="project" value="UniProtKB-KW"/>
</dbReference>
<dbReference type="GO" id="GO:0003824">
    <property type="term" value="F:catalytic activity"/>
    <property type="evidence" value="ECO:0007669"/>
    <property type="project" value="InterPro"/>
</dbReference>
<evidence type="ECO:0000256" key="3">
    <source>
        <dbReference type="ARBA" id="ARBA00022723"/>
    </source>
</evidence>
<dbReference type="SFLD" id="SFLDG01082">
    <property type="entry name" value="B12-binding_domain_containing"/>
    <property type="match status" value="1"/>
</dbReference>
<dbReference type="PANTHER" id="PTHR43409:SF7">
    <property type="entry name" value="BLL1977 PROTEIN"/>
    <property type="match status" value="1"/>
</dbReference>
<evidence type="ECO:0000313" key="7">
    <source>
        <dbReference type="EMBL" id="VEN72981.1"/>
    </source>
</evidence>
<evidence type="ECO:0000256" key="1">
    <source>
        <dbReference type="ARBA" id="ARBA00001966"/>
    </source>
</evidence>
<dbReference type="InterPro" id="IPR051198">
    <property type="entry name" value="BchE-like"/>
</dbReference>
<proteinExistence type="predicted"/>
<keyword evidence="3" id="KW-0479">Metal-binding</keyword>
<dbReference type="Pfam" id="PF04055">
    <property type="entry name" value="Radical_SAM"/>
    <property type="match status" value="1"/>
</dbReference>
<keyword evidence="4" id="KW-0408">Iron</keyword>
<dbReference type="NCBIfam" id="TIGR03975">
    <property type="entry name" value="rSAM_ocin_1"/>
    <property type="match status" value="1"/>
</dbReference>
<dbReference type="SMART" id="SM00729">
    <property type="entry name" value="Elp3"/>
    <property type="match status" value="1"/>
</dbReference>
<dbReference type="GO" id="GO:0031419">
    <property type="term" value="F:cobalamin binding"/>
    <property type="evidence" value="ECO:0007669"/>
    <property type="project" value="InterPro"/>
</dbReference>
<dbReference type="SFLD" id="SFLDS00029">
    <property type="entry name" value="Radical_SAM"/>
    <property type="match status" value="1"/>
</dbReference>
<reference evidence="7" key="1">
    <citation type="submission" date="2019-01" db="EMBL/GenBank/DDBJ databases">
        <authorList>
            <consortium name="Genoscope - CEA"/>
            <person name="William W."/>
        </authorList>
    </citation>
    <scope>NUCLEOTIDE SEQUENCE</scope>
    <source>
        <strain evidence="7">CR-1</strain>
    </source>
</reference>
<dbReference type="SUPFAM" id="SSF102114">
    <property type="entry name" value="Radical SAM enzymes"/>
    <property type="match status" value="1"/>
</dbReference>
<dbReference type="GO" id="GO:0051536">
    <property type="term" value="F:iron-sulfur cluster binding"/>
    <property type="evidence" value="ECO:0007669"/>
    <property type="project" value="UniProtKB-KW"/>
</dbReference>
<sequence>MEKTPSQIKSGRSQKGVLLISAPWPLFNRPSIQLGVLKAHLQKKRPDMDVSARHCYLKIARDIGYERYDAISRSAWMAEAVYSALLFPGRAARAQKVFERRAKKAGIKPGTDFPALVRRAGRAADELIRDIEPGRFALAGFSVSLCQLSASLYFIRKIKKRFPDLCVAAGGASFSGIGSPDFFSAFPEIDFVIAGEGEIPLAALAGALTGPGGLDAAGRLEVPGLFSPRTPTGAFGSRSRLQDPADFRAPDYSEYFDMLEGFEAGKKFFPVLPLEMSRGCPRRAAGKTPGSKGRGCFFCNLNLQWEGYRSKAPGAVVSEIDALTSRHRLLSVAFADNLIPLGKAEKIFSGIEGLGKDLDIFCEISANTSEKTLAAMARAGARRVQIGIESLSSRLLTKMNKKTTAIQNLQIMRRCRELGIQNSANLITCFPGSDERDVEETLRALSFAGSFEPLKPVRFWLGLGGHVWQNPGDFGIRAVFPHPRWRELFPKDMVRRGNFIIQDFRGDKTRQEKLWRPVLKKIAQWEREYRAVSRENPGSPILSYFDGRDFLLIKQKKPGGKTEIHRLEKTARDIYLFCGRVRRFSQIARAFPGVSRKSLAAFLKSMTEKKLMFEEQDKRLSLAVPGFGKRRKGTCHEHERRQNGPK</sequence>
<evidence type="ECO:0000256" key="4">
    <source>
        <dbReference type="ARBA" id="ARBA00023004"/>
    </source>
</evidence>
<evidence type="ECO:0000256" key="2">
    <source>
        <dbReference type="ARBA" id="ARBA00022691"/>
    </source>
</evidence>
<comment type="cofactor">
    <cofactor evidence="1">
        <name>[4Fe-4S] cluster</name>
        <dbReference type="ChEBI" id="CHEBI:49883"/>
    </cofactor>
</comment>
<dbReference type="GO" id="GO:0005829">
    <property type="term" value="C:cytosol"/>
    <property type="evidence" value="ECO:0007669"/>
    <property type="project" value="TreeGrafter"/>
</dbReference>
<keyword evidence="5" id="KW-0411">Iron-sulfur</keyword>
<dbReference type="EMBL" id="CAACVI010000002">
    <property type="protein sequence ID" value="VEN72981.1"/>
    <property type="molecule type" value="Genomic_DNA"/>
</dbReference>
<dbReference type="InterPro" id="IPR007197">
    <property type="entry name" value="rSAM"/>
</dbReference>
<dbReference type="InterPro" id="IPR006638">
    <property type="entry name" value="Elp3/MiaA/NifB-like_rSAM"/>
</dbReference>
<evidence type="ECO:0000259" key="6">
    <source>
        <dbReference type="PROSITE" id="PS51332"/>
    </source>
</evidence>
<dbReference type="Gene3D" id="3.80.30.20">
    <property type="entry name" value="tm_1862 like domain"/>
    <property type="match status" value="1"/>
</dbReference>
<dbReference type="PROSITE" id="PS51332">
    <property type="entry name" value="B12_BINDING"/>
    <property type="match status" value="1"/>
</dbReference>
<feature type="domain" description="B12-binding" evidence="6">
    <location>
        <begin position="77"/>
        <end position="215"/>
    </location>
</feature>
<protein>
    <recommendedName>
        <fullName evidence="6">B12-binding domain-containing protein</fullName>
    </recommendedName>
</protein>
<gene>
    <name evidence="7" type="ORF">EPICR_100023</name>
</gene>
<dbReference type="Gene3D" id="3.40.50.280">
    <property type="entry name" value="Cobalamin-binding domain"/>
    <property type="match status" value="1"/>
</dbReference>
<dbReference type="InterPro" id="IPR023404">
    <property type="entry name" value="rSAM_horseshoe"/>
</dbReference>
<organism evidence="7">
    <name type="scientific">uncultured Desulfobacteraceae bacterium</name>
    <dbReference type="NCBI Taxonomy" id="218296"/>
    <lineage>
        <taxon>Bacteria</taxon>
        <taxon>Pseudomonadati</taxon>
        <taxon>Thermodesulfobacteriota</taxon>
        <taxon>Desulfobacteria</taxon>
        <taxon>Desulfobacterales</taxon>
        <taxon>Desulfobacteraceae</taxon>
        <taxon>environmental samples</taxon>
    </lineage>
</organism>
<dbReference type="SFLD" id="SFLDF00324">
    <property type="entry name" value="bacteriocin_maturation"/>
    <property type="match status" value="1"/>
</dbReference>
<keyword evidence="2" id="KW-0949">S-adenosyl-L-methionine</keyword>